<gene>
    <name evidence="1" type="ORF">AVEN_185681_1</name>
    <name evidence="2" type="ORF">AVEN_201737_1</name>
</gene>
<sequence>MWLNNPLVKSKVSITIVPKQQQEEDDLPITYSKGEGQKLGPFLVTKQIGVRGQSSGGLELRDDPTSAMYDLKKESRGLEW</sequence>
<reference evidence="2 3" key="1">
    <citation type="journal article" date="2019" name="Sci. Rep.">
        <title>Orb-weaving spider Araneus ventricosus genome elucidates the spidroin gene catalogue.</title>
        <authorList>
            <person name="Kono N."/>
            <person name="Nakamura H."/>
            <person name="Ohtoshi R."/>
            <person name="Moran D.A.P."/>
            <person name="Shinohara A."/>
            <person name="Yoshida Y."/>
            <person name="Fujiwara M."/>
            <person name="Mori M."/>
            <person name="Tomita M."/>
            <person name="Arakawa K."/>
        </authorList>
    </citation>
    <scope>NUCLEOTIDE SEQUENCE [LARGE SCALE GENOMIC DNA]</scope>
</reference>
<accession>A0A4Y2HL86</accession>
<keyword evidence="3" id="KW-1185">Reference proteome</keyword>
<dbReference type="Proteomes" id="UP000499080">
    <property type="component" value="Unassembled WGS sequence"/>
</dbReference>
<evidence type="ECO:0000313" key="3">
    <source>
        <dbReference type="Proteomes" id="UP000499080"/>
    </source>
</evidence>
<dbReference type="EMBL" id="BGPR01259146">
    <property type="protein sequence ID" value="GBM66154.1"/>
    <property type="molecule type" value="Genomic_DNA"/>
</dbReference>
<organism evidence="2 3">
    <name type="scientific">Araneus ventricosus</name>
    <name type="common">Orbweaver spider</name>
    <name type="synonym">Epeira ventricosa</name>
    <dbReference type="NCBI Taxonomy" id="182803"/>
    <lineage>
        <taxon>Eukaryota</taxon>
        <taxon>Metazoa</taxon>
        <taxon>Ecdysozoa</taxon>
        <taxon>Arthropoda</taxon>
        <taxon>Chelicerata</taxon>
        <taxon>Arachnida</taxon>
        <taxon>Araneae</taxon>
        <taxon>Araneomorphae</taxon>
        <taxon>Entelegynae</taxon>
        <taxon>Araneoidea</taxon>
        <taxon>Araneidae</taxon>
        <taxon>Araneus</taxon>
    </lineage>
</organism>
<comment type="caution">
    <text evidence="2">The sequence shown here is derived from an EMBL/GenBank/DDBJ whole genome shotgun (WGS) entry which is preliminary data.</text>
</comment>
<evidence type="ECO:0000313" key="1">
    <source>
        <dbReference type="EMBL" id="GBM66132.1"/>
    </source>
</evidence>
<dbReference type="AlphaFoldDB" id="A0A4Y2HL86"/>
<evidence type="ECO:0000313" key="2">
    <source>
        <dbReference type="EMBL" id="GBM66154.1"/>
    </source>
</evidence>
<name>A0A4Y2HL86_ARAVE</name>
<dbReference type="EMBL" id="BGPR01259138">
    <property type="protein sequence ID" value="GBM66132.1"/>
    <property type="molecule type" value="Genomic_DNA"/>
</dbReference>
<protein>
    <submittedName>
        <fullName evidence="2">Uncharacterized protein</fullName>
    </submittedName>
</protein>
<proteinExistence type="predicted"/>